<evidence type="ECO:0000313" key="3">
    <source>
        <dbReference type="Proteomes" id="UP000647416"/>
    </source>
</evidence>
<sequence length="473" mass="53886">MVIFKQGGDDLKDAIKSYFTNLLIKLNGKINEWLNKGKSNGEMTAEDDTVVNFFKMILIKVLNRVFMECSFDVVSESAVADPLKKAVKDLQKNCYKIGGYMLGGSDTKQNISECWAVLIDKRNGLHEYISGDRLCITSAVGDDIKDAYMIWSATKRNGKVYLLCRQHTLDADGTLTIRFFIGDEQAHELNVDVPEWESFLYGIDDEGIRRRKIKVIKNADNIGFGRYKSPVMCLDGSVYGKPLNNGCGKIEREIQTILKQIKHEFESGERRIFADRSIAKDFDENGKAKHAYKLDEYIYLMQPTMSANGSQQLAVEFSPEFRGSELYNHLVKALEHYQNLMGVSELITCEKSGNNATAYEIKSNNIDNLSLADRIKQAIRTGNEETLKADALYYGVRSDLYTYDETWKDIYEDEQQTLSNNILLYDKGGISQADLIKYWNPTFDDKKVEEKKAEINGEKEQKTNRSIEDMLGQ</sequence>
<keyword evidence="3" id="KW-1185">Reference proteome</keyword>
<dbReference type="AlphaFoldDB" id="A0A926IV11"/>
<comment type="caution">
    <text evidence="2">The sequence shown here is derived from an EMBL/GenBank/DDBJ whole genome shotgun (WGS) entry which is preliminary data.</text>
</comment>
<evidence type="ECO:0000313" key="2">
    <source>
        <dbReference type="EMBL" id="MBC8597448.1"/>
    </source>
</evidence>
<organism evidence="2 3">
    <name type="scientific">Qingrenia yutianensis</name>
    <dbReference type="NCBI Taxonomy" id="2763676"/>
    <lineage>
        <taxon>Bacteria</taxon>
        <taxon>Bacillati</taxon>
        <taxon>Bacillota</taxon>
        <taxon>Clostridia</taxon>
        <taxon>Eubacteriales</taxon>
        <taxon>Oscillospiraceae</taxon>
        <taxon>Qingrenia</taxon>
    </lineage>
</organism>
<evidence type="ECO:0000256" key="1">
    <source>
        <dbReference type="SAM" id="MobiDB-lite"/>
    </source>
</evidence>
<proteinExistence type="predicted"/>
<name>A0A926IV11_9FIRM</name>
<dbReference type="EMBL" id="JACRTE010000032">
    <property type="protein sequence ID" value="MBC8597448.1"/>
    <property type="molecule type" value="Genomic_DNA"/>
</dbReference>
<dbReference type="RefSeq" id="WP_262432721.1">
    <property type="nucleotide sequence ID" value="NZ_JACRTE010000032.1"/>
</dbReference>
<protein>
    <recommendedName>
        <fullName evidence="4">Phage portal protein</fullName>
    </recommendedName>
</protein>
<evidence type="ECO:0008006" key="4">
    <source>
        <dbReference type="Google" id="ProtNLM"/>
    </source>
</evidence>
<feature type="region of interest" description="Disordered" evidence="1">
    <location>
        <begin position="450"/>
        <end position="473"/>
    </location>
</feature>
<dbReference type="Proteomes" id="UP000647416">
    <property type="component" value="Unassembled WGS sequence"/>
</dbReference>
<reference evidence="2" key="1">
    <citation type="submission" date="2020-08" db="EMBL/GenBank/DDBJ databases">
        <title>Genome public.</title>
        <authorList>
            <person name="Liu C."/>
            <person name="Sun Q."/>
        </authorList>
    </citation>
    <scope>NUCLEOTIDE SEQUENCE</scope>
    <source>
        <strain evidence="2">NSJ-50</strain>
    </source>
</reference>
<accession>A0A926IV11</accession>
<gene>
    <name evidence="2" type="ORF">H8706_11325</name>
</gene>